<protein>
    <submittedName>
        <fullName evidence="1">Uncharacterized protein</fullName>
    </submittedName>
</protein>
<gene>
    <name evidence="1" type="ORF">TNCT_657731</name>
</gene>
<comment type="caution">
    <text evidence="1">The sequence shown here is derived from an EMBL/GenBank/DDBJ whole genome shotgun (WGS) entry which is preliminary data.</text>
</comment>
<organism evidence="1 2">
    <name type="scientific">Trichonephila clavata</name>
    <name type="common">Joro spider</name>
    <name type="synonym">Nephila clavata</name>
    <dbReference type="NCBI Taxonomy" id="2740835"/>
    <lineage>
        <taxon>Eukaryota</taxon>
        <taxon>Metazoa</taxon>
        <taxon>Ecdysozoa</taxon>
        <taxon>Arthropoda</taxon>
        <taxon>Chelicerata</taxon>
        <taxon>Arachnida</taxon>
        <taxon>Araneae</taxon>
        <taxon>Araneomorphae</taxon>
        <taxon>Entelegynae</taxon>
        <taxon>Araneoidea</taxon>
        <taxon>Nephilidae</taxon>
        <taxon>Trichonephila</taxon>
    </lineage>
</organism>
<sequence length="154" mass="18071">MLYGYFLKQQPFSGLSEDMFAICQKTIMETTFSFLKLDKWIFFRVDPTRAHFLAIKFTIWQNYHLLQKEVLESRKQLANIRVVQKNLVSVHSLPLGLNVDDRYKRINNIFKEFCTIGKFVINNQTIALHSIQGRFNGERIDSLTVLMCEVDSNT</sequence>
<proteinExistence type="predicted"/>
<evidence type="ECO:0000313" key="1">
    <source>
        <dbReference type="EMBL" id="GFQ89166.1"/>
    </source>
</evidence>
<name>A0A8X6KYR0_TRICU</name>
<evidence type="ECO:0000313" key="2">
    <source>
        <dbReference type="Proteomes" id="UP000887116"/>
    </source>
</evidence>
<dbReference type="Proteomes" id="UP000887116">
    <property type="component" value="Unassembled WGS sequence"/>
</dbReference>
<dbReference type="EMBL" id="BMAO01003632">
    <property type="protein sequence ID" value="GFQ89166.1"/>
    <property type="molecule type" value="Genomic_DNA"/>
</dbReference>
<dbReference type="OrthoDB" id="1923159at2759"/>
<reference evidence="1" key="1">
    <citation type="submission" date="2020-07" db="EMBL/GenBank/DDBJ databases">
        <title>Multicomponent nature underlies the extraordinary mechanical properties of spider dragline silk.</title>
        <authorList>
            <person name="Kono N."/>
            <person name="Nakamura H."/>
            <person name="Mori M."/>
            <person name="Yoshida Y."/>
            <person name="Ohtoshi R."/>
            <person name="Malay A.D."/>
            <person name="Moran D.A.P."/>
            <person name="Tomita M."/>
            <person name="Numata K."/>
            <person name="Arakawa K."/>
        </authorList>
    </citation>
    <scope>NUCLEOTIDE SEQUENCE</scope>
</reference>
<keyword evidence="2" id="KW-1185">Reference proteome</keyword>
<accession>A0A8X6KYR0</accession>
<dbReference type="AlphaFoldDB" id="A0A8X6KYR0"/>